<evidence type="ECO:0000313" key="2">
    <source>
        <dbReference type="EMBL" id="NDR89648.1"/>
    </source>
</evidence>
<dbReference type="HOGENOM" id="CLU_1683999_0_0_6"/>
<dbReference type="EMBL" id="JAAGJP010000080">
    <property type="protein sequence ID" value="NDS69045.1"/>
    <property type="molecule type" value="Genomic_DNA"/>
</dbReference>
<dbReference type="KEGG" id="ftv:CH67_1669"/>
<dbReference type="RefSeq" id="WP_003016458.1">
    <property type="nucleotide sequence ID" value="NZ_CP009693.1"/>
</dbReference>
<organism evidence="2">
    <name type="scientific">Francisella tularensis subsp. holarctica</name>
    <dbReference type="NCBI Taxonomy" id="119857"/>
    <lineage>
        <taxon>Bacteria</taxon>
        <taxon>Pseudomonadati</taxon>
        <taxon>Pseudomonadota</taxon>
        <taxon>Gammaproteobacteria</taxon>
        <taxon>Thiotrichales</taxon>
        <taxon>Francisellaceae</taxon>
        <taxon>Francisella</taxon>
    </lineage>
</organism>
<dbReference type="InterPro" id="IPR036390">
    <property type="entry name" value="WH_DNA-bd_sf"/>
</dbReference>
<dbReference type="GeneID" id="75264733"/>
<sequence>MKIPAEKEFAIKKAILKAIEHGYSPAQLADSFGVSKSLIYKYRRALRDQGFIRKNENDMYVITQNKFSIKPRIPESGKLDLDNDIKDQPQPNLQASNQELEQPIIDEPKPDVSRTEIKLQEKLQQIREIQLQQQQNAANQDKGLFKKIIGKFKKII</sequence>
<dbReference type="eggNOG" id="COG1414">
    <property type="taxonomic scope" value="Bacteria"/>
</dbReference>
<dbReference type="KEGG" id="ftz:CH68_1400"/>
<proteinExistence type="predicted"/>
<comment type="caution">
    <text evidence="2">The sequence shown here is derived from an EMBL/GenBank/DDBJ whole genome shotgun (WGS) entry which is preliminary data.</text>
</comment>
<accession>A0A0B3VP24</accession>
<protein>
    <submittedName>
        <fullName evidence="2">Uncharacterized protein</fullName>
    </submittedName>
</protein>
<feature type="region of interest" description="Disordered" evidence="1">
    <location>
        <begin position="73"/>
        <end position="110"/>
    </location>
</feature>
<name>A0A0B3VP24_FRATU</name>
<feature type="compositionally biased region" description="Basic and acidic residues" evidence="1">
    <location>
        <begin position="73"/>
        <end position="87"/>
    </location>
</feature>
<evidence type="ECO:0000313" key="3">
    <source>
        <dbReference type="EMBL" id="NDS69045.1"/>
    </source>
</evidence>
<dbReference type="AlphaFoldDB" id="A0A0B3VP24"/>
<evidence type="ECO:0000256" key="1">
    <source>
        <dbReference type="SAM" id="MobiDB-lite"/>
    </source>
</evidence>
<feature type="compositionally biased region" description="Polar residues" evidence="1">
    <location>
        <begin position="89"/>
        <end position="100"/>
    </location>
</feature>
<dbReference type="KEGG" id="ftc:DA46_1478"/>
<reference evidence="2" key="1">
    <citation type="submission" date="2019-08" db="EMBL/GenBank/DDBJ databases">
        <authorList>
            <person name="Busch A."/>
        </authorList>
    </citation>
    <scope>NUCLEOTIDE SEQUENCE</scope>
    <source>
        <strain evidence="3">15T0085</strain>
        <strain evidence="2">17T1429</strain>
    </source>
</reference>
<gene>
    <name evidence="3" type="ORF">FWI86_08700</name>
    <name evidence="2" type="ORF">FWJ04_08780</name>
</gene>
<dbReference type="SUPFAM" id="SSF46785">
    <property type="entry name" value="Winged helix' DNA-binding domain"/>
    <property type="match status" value="1"/>
</dbReference>
<dbReference type="EMBL" id="JAAGKH010000093">
    <property type="protein sequence ID" value="NDR89648.1"/>
    <property type="molecule type" value="Genomic_DNA"/>
</dbReference>
<reference evidence="2" key="2">
    <citation type="submission" date="2020-02" db="EMBL/GenBank/DDBJ databases">
        <title>Using affinity propagation clustering for identifying bacterial clades and subclades with whole-genome sequences of Francisella tularensis.</title>
        <authorList>
            <person name="Homeier-Bachmann T."/>
            <person name="Abdel-Glil M.Y."/>
            <person name="Hackbart A."/>
            <person name="Hotzel H."/>
            <person name="Tomaso H."/>
        </authorList>
    </citation>
    <scope>NUCLEOTIDE SEQUENCE</scope>
    <source>
        <strain evidence="3">15T0085</strain>
        <strain evidence="2">17T1429</strain>
    </source>
</reference>